<dbReference type="AlphaFoldDB" id="A0A1B0D2I0"/>
<dbReference type="SUPFAM" id="SSF55718">
    <property type="entry name" value="SCP-like"/>
    <property type="match status" value="1"/>
</dbReference>
<accession>A0A1B0D2I0</accession>
<reference evidence="2" key="1">
    <citation type="submission" date="2022-08" db="UniProtKB">
        <authorList>
            <consortium name="EnsemblMetazoa"/>
        </authorList>
    </citation>
    <scope>IDENTIFICATION</scope>
    <source>
        <strain evidence="2">Israel</strain>
    </source>
</reference>
<dbReference type="EnsemblMetazoa" id="PPAI001553-RA">
    <property type="protein sequence ID" value="PPAI001553-PA"/>
    <property type="gene ID" value="PPAI001553"/>
</dbReference>
<protein>
    <recommendedName>
        <fullName evidence="1">SCP2 domain-containing protein</fullName>
    </recommendedName>
</protein>
<dbReference type="GO" id="GO:0005829">
    <property type="term" value="C:cytosol"/>
    <property type="evidence" value="ECO:0007669"/>
    <property type="project" value="TreeGrafter"/>
</dbReference>
<evidence type="ECO:0000313" key="2">
    <source>
        <dbReference type="EnsemblMetazoa" id="PPAI001553-PA"/>
    </source>
</evidence>
<evidence type="ECO:0000313" key="3">
    <source>
        <dbReference type="Proteomes" id="UP000092462"/>
    </source>
</evidence>
<proteinExistence type="predicted"/>
<name>A0A1B0D2I0_PHLPP</name>
<dbReference type="PANTHER" id="PTHR10094">
    <property type="entry name" value="STEROL CARRIER PROTEIN 2 SCP-2 FAMILY PROTEIN"/>
    <property type="match status" value="1"/>
</dbReference>
<dbReference type="InterPro" id="IPR036527">
    <property type="entry name" value="SCP2_sterol-bd_dom_sf"/>
</dbReference>
<dbReference type="Gene3D" id="3.30.1050.10">
    <property type="entry name" value="SCP2 sterol-binding domain"/>
    <property type="match status" value="1"/>
</dbReference>
<organism evidence="2 3">
    <name type="scientific">Phlebotomus papatasi</name>
    <name type="common">Sandfly</name>
    <dbReference type="NCBI Taxonomy" id="29031"/>
    <lineage>
        <taxon>Eukaryota</taxon>
        <taxon>Metazoa</taxon>
        <taxon>Ecdysozoa</taxon>
        <taxon>Arthropoda</taxon>
        <taxon>Hexapoda</taxon>
        <taxon>Insecta</taxon>
        <taxon>Pterygota</taxon>
        <taxon>Neoptera</taxon>
        <taxon>Endopterygota</taxon>
        <taxon>Diptera</taxon>
        <taxon>Nematocera</taxon>
        <taxon>Psychodoidea</taxon>
        <taxon>Psychodidae</taxon>
        <taxon>Phlebotomus</taxon>
        <taxon>Phlebotomus</taxon>
    </lineage>
</organism>
<dbReference type="Pfam" id="PF02036">
    <property type="entry name" value="SCP2"/>
    <property type="match status" value="1"/>
</dbReference>
<dbReference type="EMBL" id="AJVK01022822">
    <property type="status" value="NOT_ANNOTATED_CDS"/>
    <property type="molecule type" value="Genomic_DNA"/>
</dbReference>
<sequence>MGLQSDAVFGAIKDRVDGEPAKAKSVNGVFVYKITENGKVVKEWTLDLKNAKVYEGAPQSGTKADTTLTVGDADFVDIALGKINPQVAFMKGKLKITGNIMLTQKLVPFLKTDAKL</sequence>
<feature type="domain" description="SCP2" evidence="1">
    <location>
        <begin position="12"/>
        <end position="111"/>
    </location>
</feature>
<keyword evidence="3" id="KW-1185">Reference proteome</keyword>
<dbReference type="VEuPathDB" id="VectorBase:PPAI001553"/>
<dbReference type="PANTHER" id="PTHR10094:SF25">
    <property type="entry name" value="SCP2 STEROL-BINDING DOMAIN-CONTAINING PROTEIN 1"/>
    <property type="match status" value="1"/>
</dbReference>
<dbReference type="Proteomes" id="UP000092462">
    <property type="component" value="Unassembled WGS sequence"/>
</dbReference>
<dbReference type="InterPro" id="IPR003033">
    <property type="entry name" value="SCP2_sterol-bd_dom"/>
</dbReference>
<evidence type="ECO:0000259" key="1">
    <source>
        <dbReference type="Pfam" id="PF02036"/>
    </source>
</evidence>
<dbReference type="VEuPathDB" id="VectorBase:PPAPM1_003655"/>